<reference evidence="2" key="2">
    <citation type="journal article" date="2017" name="Nat. Commun.">
        <title>Single-virus genomics reveals hidden cosmopolitan and abundant viruses.</title>
        <authorList>
            <person name="Martinez-Hernandez F."/>
            <person name="Fornas O."/>
            <person name="Lluesma Gomez M."/>
            <person name="Bolduc B."/>
            <person name="de la Cruz Pena M.J."/>
            <person name="Martinez J.M."/>
            <person name="Anton J."/>
            <person name="Gasol J.M."/>
            <person name="Rosselli R."/>
            <person name="Rodriguez-Valera F."/>
            <person name="Sullivan M.B."/>
            <person name="Acinas S.G."/>
            <person name="Martinez-Garcia M."/>
        </authorList>
    </citation>
    <scope>NUCLEOTIDE SEQUENCE</scope>
</reference>
<proteinExistence type="predicted"/>
<reference evidence="2" key="1">
    <citation type="submission" date="2016-10" db="EMBL/GenBank/DDBJ databases">
        <authorList>
            <person name="Varghese N."/>
        </authorList>
    </citation>
    <scope>NUCLEOTIDE SEQUENCE</scope>
</reference>
<accession>A0A218MLP9</accession>
<evidence type="ECO:0000313" key="2">
    <source>
        <dbReference type="EMBL" id="ASF00205.1"/>
    </source>
</evidence>
<evidence type="ECO:0000256" key="1">
    <source>
        <dbReference type="SAM" id="MobiDB-lite"/>
    </source>
</evidence>
<dbReference type="EMBL" id="KY052820">
    <property type="protein sequence ID" value="ASF00205.1"/>
    <property type="molecule type" value="Genomic_DNA"/>
</dbReference>
<feature type="compositionally biased region" description="Basic and acidic residues" evidence="1">
    <location>
        <begin position="1"/>
        <end position="10"/>
    </location>
</feature>
<feature type="region of interest" description="Disordered" evidence="1">
    <location>
        <begin position="1"/>
        <end position="25"/>
    </location>
</feature>
<feature type="compositionally biased region" description="Acidic residues" evidence="1">
    <location>
        <begin position="11"/>
        <end position="20"/>
    </location>
</feature>
<protein>
    <submittedName>
        <fullName evidence="2">Putative tape measure protein</fullName>
    </submittedName>
</protein>
<name>A0A218MLP9_9VIRU</name>
<sequence>MPELDGKEYEYTEEGIEQYEEDKVKDQMGDLMVPDEQMEDDYTDFIIGESLTPEDEEYLLNALEQDDRLSMIFDQVVDTASEFSGSGSVTGPGTEMSDSIPARLSDGEFVMTAKAANEIGPDNLQGMMDQAEVEADDRERRIMQAGGYVKEEENEEQEIVRAIQSEEVAGRVMPTSLADKKVNESMIALNPRNSLFAT</sequence>
<organism evidence="2">
    <name type="scientific">uncultured virus</name>
    <dbReference type="NCBI Taxonomy" id="340016"/>
    <lineage>
        <taxon>Viruses</taxon>
        <taxon>environmental samples</taxon>
    </lineage>
</organism>